<evidence type="ECO:0000256" key="2">
    <source>
        <dbReference type="ARBA" id="ARBA00022692"/>
    </source>
</evidence>
<comment type="function">
    <text evidence="7">Functions as a peptidoglycan terminase that cleaves nascent peptidoglycan strands endolytically to terminate their elongation.</text>
</comment>
<dbReference type="NCBIfam" id="TIGR00247">
    <property type="entry name" value="endolytic transglycosylase MltG"/>
    <property type="match status" value="1"/>
</dbReference>
<dbReference type="GO" id="GO:0008932">
    <property type="term" value="F:lytic endotransglycosylase activity"/>
    <property type="evidence" value="ECO:0007669"/>
    <property type="project" value="UniProtKB-UniRule"/>
</dbReference>
<dbReference type="EMBL" id="CP021106">
    <property type="protein sequence ID" value="ARO88540.1"/>
    <property type="molecule type" value="Genomic_DNA"/>
</dbReference>
<dbReference type="EC" id="4.2.2.29" evidence="7"/>
<evidence type="ECO:0000256" key="1">
    <source>
        <dbReference type="ARBA" id="ARBA00022475"/>
    </source>
</evidence>
<sequence>MRTLKRIILLVLAGAILFAGWFVYEINKPVRLPVVPYEFSIEPGSSLRSVAKQLADAGVLQDVWSFVLLSRVMGLASSLKAGDYEIGGSTSSLQLLERITKGDVNQSEIRFIEGWTFSQLRQILDEHPAVRHDTTHLSDKEILRLIGAGETPAEGLFFPDTYFFARGSSDTAILRRAYHAMQNHLHSAWAERAADLPLTDPYQALILASIVEKETGRESDRTMVAGVFINRLRLGMLLQTDPAVIYGLGKKFDGNLRKKDLLTDQEYNTYMRGGLPPTPIAMPGLASIQAALNPAKTKALYFVAKGNGESHFSDNLADHNRAVSKYQKRQTP</sequence>
<dbReference type="PANTHER" id="PTHR30518">
    <property type="entry name" value="ENDOLYTIC MUREIN TRANSGLYCOSYLASE"/>
    <property type="match status" value="1"/>
</dbReference>
<reference evidence="9 10" key="1">
    <citation type="journal article" date="2015" name="Int. J. Syst. Evol. Microbiol.">
        <title>Nitrosospira lacus sp. nov., a psychrotolerant, ammonia-oxidizing bacterium from sandy lake sediment.</title>
        <authorList>
            <person name="Urakawa H."/>
            <person name="Garcia J.C."/>
            <person name="Nielsen J.L."/>
            <person name="Le V.Q."/>
            <person name="Kozlowski J.A."/>
            <person name="Stein L.Y."/>
            <person name="Lim C.K."/>
            <person name="Pommerening-Roser A."/>
            <person name="Martens-Habbena W."/>
            <person name="Stahl D.A."/>
            <person name="Klotz M.G."/>
        </authorList>
    </citation>
    <scope>NUCLEOTIDE SEQUENCE [LARGE SCALE GENOMIC DNA]</scope>
    <source>
        <strain evidence="9 10">APG3</strain>
    </source>
</reference>
<dbReference type="GO" id="GO:0071555">
    <property type="term" value="P:cell wall organization"/>
    <property type="evidence" value="ECO:0007669"/>
    <property type="project" value="UniProtKB-KW"/>
</dbReference>
<name>A0A1W6SRT9_9PROT</name>
<dbReference type="GO" id="GO:0005886">
    <property type="term" value="C:plasma membrane"/>
    <property type="evidence" value="ECO:0007669"/>
    <property type="project" value="UniProtKB-SubCell"/>
</dbReference>
<evidence type="ECO:0000313" key="9">
    <source>
        <dbReference type="EMBL" id="ARO88540.1"/>
    </source>
</evidence>
<keyword evidence="7" id="KW-0997">Cell inner membrane</keyword>
<dbReference type="HAMAP" id="MF_02065">
    <property type="entry name" value="MltG"/>
    <property type="match status" value="1"/>
</dbReference>
<proteinExistence type="inferred from homology"/>
<keyword evidence="1 7" id="KW-1003">Cell membrane</keyword>
<evidence type="ECO:0000256" key="3">
    <source>
        <dbReference type="ARBA" id="ARBA00022989"/>
    </source>
</evidence>
<evidence type="ECO:0000256" key="8">
    <source>
        <dbReference type="SAM" id="MobiDB-lite"/>
    </source>
</evidence>
<dbReference type="Gene3D" id="3.30.1490.480">
    <property type="entry name" value="Endolytic murein transglycosylase"/>
    <property type="match status" value="1"/>
</dbReference>
<feature type="region of interest" description="Disordered" evidence="8">
    <location>
        <begin position="313"/>
        <end position="332"/>
    </location>
</feature>
<keyword evidence="6 7" id="KW-0961">Cell wall biogenesis/degradation</keyword>
<dbReference type="Proteomes" id="UP000012179">
    <property type="component" value="Chromosome"/>
</dbReference>
<dbReference type="eggNOG" id="COG1559">
    <property type="taxonomic scope" value="Bacteria"/>
</dbReference>
<evidence type="ECO:0000256" key="6">
    <source>
        <dbReference type="ARBA" id="ARBA00023316"/>
    </source>
</evidence>
<keyword evidence="2 7" id="KW-0812">Transmembrane</keyword>
<feature type="site" description="Important for catalytic activity" evidence="7">
    <location>
        <position position="214"/>
    </location>
</feature>
<dbReference type="Pfam" id="PF02618">
    <property type="entry name" value="YceG"/>
    <property type="match status" value="1"/>
</dbReference>
<dbReference type="PANTHER" id="PTHR30518:SF2">
    <property type="entry name" value="ENDOLYTIC MUREIN TRANSGLYCOSYLASE"/>
    <property type="match status" value="1"/>
</dbReference>
<evidence type="ECO:0000256" key="7">
    <source>
        <dbReference type="HAMAP-Rule" id="MF_02065"/>
    </source>
</evidence>
<protein>
    <recommendedName>
        <fullName evidence="7">Endolytic murein transglycosylase</fullName>
        <ecNumber evidence="7">4.2.2.29</ecNumber>
    </recommendedName>
    <alternativeName>
        <fullName evidence="7">Peptidoglycan lytic transglycosylase</fullName>
    </alternativeName>
    <alternativeName>
        <fullName evidence="7">Peptidoglycan polymerization terminase</fullName>
    </alternativeName>
</protein>
<gene>
    <name evidence="7" type="primary">mltG</name>
    <name evidence="9" type="ORF">EBAPG3_012590</name>
</gene>
<dbReference type="GO" id="GO:0009252">
    <property type="term" value="P:peptidoglycan biosynthetic process"/>
    <property type="evidence" value="ECO:0007669"/>
    <property type="project" value="UniProtKB-UniRule"/>
</dbReference>
<dbReference type="AlphaFoldDB" id="A0A1W6SRT9"/>
<dbReference type="CDD" id="cd08010">
    <property type="entry name" value="MltG_like"/>
    <property type="match status" value="1"/>
</dbReference>
<dbReference type="Gene3D" id="3.30.160.60">
    <property type="entry name" value="Classic Zinc Finger"/>
    <property type="match status" value="1"/>
</dbReference>
<keyword evidence="10" id="KW-1185">Reference proteome</keyword>
<keyword evidence="5 7" id="KW-0456">Lyase</keyword>
<keyword evidence="4 7" id="KW-0472">Membrane</keyword>
<comment type="subcellular location">
    <subcellularLocation>
        <location evidence="7">Cell inner membrane</location>
        <topology evidence="7">Single-pass membrane protein</topology>
    </subcellularLocation>
</comment>
<accession>A0A1W6SRT9</accession>
<dbReference type="InterPro" id="IPR003770">
    <property type="entry name" value="MLTG-like"/>
</dbReference>
<organism evidence="9 10">
    <name type="scientific">Nitrosospira lacus</name>
    <dbReference type="NCBI Taxonomy" id="1288494"/>
    <lineage>
        <taxon>Bacteria</taxon>
        <taxon>Pseudomonadati</taxon>
        <taxon>Pseudomonadota</taxon>
        <taxon>Betaproteobacteria</taxon>
        <taxon>Nitrosomonadales</taxon>
        <taxon>Nitrosomonadaceae</taxon>
        <taxon>Nitrosospira</taxon>
    </lineage>
</organism>
<comment type="catalytic activity">
    <reaction evidence="7">
        <text>a peptidoglycan chain = a peptidoglycan chain with N-acetyl-1,6-anhydromuramyl-[peptide] at the reducing end + a peptidoglycan chain with N-acetylglucosamine at the non-reducing end.</text>
        <dbReference type="EC" id="4.2.2.29"/>
    </reaction>
</comment>
<keyword evidence="3 7" id="KW-1133">Transmembrane helix</keyword>
<evidence type="ECO:0000313" key="10">
    <source>
        <dbReference type="Proteomes" id="UP000012179"/>
    </source>
</evidence>
<evidence type="ECO:0000256" key="4">
    <source>
        <dbReference type="ARBA" id="ARBA00023136"/>
    </source>
</evidence>
<evidence type="ECO:0000256" key="5">
    <source>
        <dbReference type="ARBA" id="ARBA00023239"/>
    </source>
</evidence>
<feature type="transmembrane region" description="Helical" evidence="7">
    <location>
        <begin position="7"/>
        <end position="24"/>
    </location>
</feature>
<comment type="similarity">
    <text evidence="7">Belongs to the transglycosylase MltG family.</text>
</comment>
<dbReference type="RefSeq" id="WP_004177215.1">
    <property type="nucleotide sequence ID" value="NZ_CP021106.3"/>
</dbReference>
<dbReference type="KEGG" id="nlc:EBAPG3_012590"/>
<dbReference type="OrthoDB" id="9814591at2"/>